<feature type="domain" description="Chromo" evidence="2">
    <location>
        <begin position="305"/>
        <end position="352"/>
    </location>
</feature>
<evidence type="ECO:0000256" key="1">
    <source>
        <dbReference type="SAM" id="MobiDB-lite"/>
    </source>
</evidence>
<feature type="region of interest" description="Disordered" evidence="1">
    <location>
        <begin position="133"/>
        <end position="181"/>
    </location>
</feature>
<feature type="region of interest" description="Disordered" evidence="1">
    <location>
        <begin position="222"/>
        <end position="298"/>
    </location>
</feature>
<proteinExistence type="predicted"/>
<dbReference type="InterPro" id="IPR023780">
    <property type="entry name" value="Chromo_domain"/>
</dbReference>
<comment type="caution">
    <text evidence="3">The sequence shown here is derived from an EMBL/GenBank/DDBJ whole genome shotgun (WGS) entry which is preliminary data.</text>
</comment>
<dbReference type="CDD" id="cd00024">
    <property type="entry name" value="CD_CSD"/>
    <property type="match status" value="1"/>
</dbReference>
<sequence length="381" mass="42767">MEEDISAGQIVCFGKSRTVRQVYVKMKGLPDWRWLNEEDVPALSAPAPAESTLTDTIHLTIHDVNFTDATEKDKGKVSLTVSELERPIRMPSDRPRSPSDVSITVSELERCLMEPDLPGHDFPDIVASTETVALSPPSYPEDETSVATSTSSGHEASEKKQREFVAVSAKTPRRRMSSEMRETIRQKALARWARWGPAEREAIFRKSFGLSREMRAKNARKAWATKRKRAAASDDARRHVTATKRKRTAERDNVATKGIPEEQQEQKNVEINVRSGAADSGSNTIDPETKEDSSSSLLEESEEIFEVERVLGSSRLELQLWYLIKWRGYNDSFNSWVRASDLKMAKESVDNFIVQYGKAGASNPKVMSPEGAAWEAARIHD</sequence>
<evidence type="ECO:0000313" key="4">
    <source>
        <dbReference type="Proteomes" id="UP000192578"/>
    </source>
</evidence>
<dbReference type="EMBL" id="MTYJ01000185">
    <property type="protein sequence ID" value="OWA50221.1"/>
    <property type="molecule type" value="Genomic_DNA"/>
</dbReference>
<dbReference type="Pfam" id="PF00385">
    <property type="entry name" value="Chromo"/>
    <property type="match status" value="1"/>
</dbReference>
<dbReference type="InterPro" id="IPR000953">
    <property type="entry name" value="Chromo/chromo_shadow_dom"/>
</dbReference>
<feature type="compositionally biased region" description="Basic residues" evidence="1">
    <location>
        <begin position="239"/>
        <end position="248"/>
    </location>
</feature>
<feature type="compositionally biased region" description="Polar residues" evidence="1">
    <location>
        <begin position="145"/>
        <end position="154"/>
    </location>
</feature>
<dbReference type="AlphaFoldDB" id="A0A9X6NCH7"/>
<name>A0A9X6NCH7_HYPEX</name>
<dbReference type="Gene3D" id="2.40.50.40">
    <property type="match status" value="1"/>
</dbReference>
<evidence type="ECO:0000313" key="3">
    <source>
        <dbReference type="EMBL" id="OWA50221.1"/>
    </source>
</evidence>
<dbReference type="Proteomes" id="UP000192578">
    <property type="component" value="Unassembled WGS sequence"/>
</dbReference>
<dbReference type="InterPro" id="IPR016197">
    <property type="entry name" value="Chromo-like_dom_sf"/>
</dbReference>
<keyword evidence="4" id="KW-1185">Reference proteome</keyword>
<evidence type="ECO:0000259" key="2">
    <source>
        <dbReference type="PROSITE" id="PS50013"/>
    </source>
</evidence>
<dbReference type="SUPFAM" id="SSF54160">
    <property type="entry name" value="Chromo domain-like"/>
    <property type="match status" value="1"/>
</dbReference>
<dbReference type="OrthoDB" id="6282662at2759"/>
<organism evidence="3 4">
    <name type="scientific">Hypsibius exemplaris</name>
    <name type="common">Freshwater tardigrade</name>
    <dbReference type="NCBI Taxonomy" id="2072580"/>
    <lineage>
        <taxon>Eukaryota</taxon>
        <taxon>Metazoa</taxon>
        <taxon>Ecdysozoa</taxon>
        <taxon>Tardigrada</taxon>
        <taxon>Eutardigrada</taxon>
        <taxon>Parachela</taxon>
        <taxon>Hypsibioidea</taxon>
        <taxon>Hypsibiidae</taxon>
        <taxon>Hypsibius</taxon>
    </lineage>
</organism>
<reference evidence="4" key="1">
    <citation type="submission" date="2017-01" db="EMBL/GenBank/DDBJ databases">
        <title>Comparative genomics of anhydrobiosis in the tardigrade Hypsibius dujardini.</title>
        <authorList>
            <person name="Yoshida Y."/>
            <person name="Koutsovoulos G."/>
            <person name="Laetsch D."/>
            <person name="Stevens L."/>
            <person name="Kumar S."/>
            <person name="Horikawa D."/>
            <person name="Ishino K."/>
            <person name="Komine S."/>
            <person name="Tomita M."/>
            <person name="Blaxter M."/>
            <person name="Arakawa K."/>
        </authorList>
    </citation>
    <scope>NUCLEOTIDE SEQUENCE [LARGE SCALE GENOMIC DNA]</scope>
    <source>
        <strain evidence="4">Z151</strain>
    </source>
</reference>
<gene>
    <name evidence="3" type="ORF">BV898_14746</name>
</gene>
<protein>
    <recommendedName>
        <fullName evidence="2">Chromo domain-containing protein</fullName>
    </recommendedName>
</protein>
<dbReference type="PROSITE" id="PS50013">
    <property type="entry name" value="CHROMO_2"/>
    <property type="match status" value="1"/>
</dbReference>
<accession>A0A9X6NCH7</accession>
<dbReference type="SMART" id="SM00298">
    <property type="entry name" value="CHROMO"/>
    <property type="match status" value="1"/>
</dbReference>